<accession>A0A250F740</accession>
<gene>
    <name evidence="2" type="ORF">CGC59_09005</name>
</gene>
<feature type="region of interest" description="Disordered" evidence="1">
    <location>
        <begin position="34"/>
        <end position="54"/>
    </location>
</feature>
<reference evidence="3" key="1">
    <citation type="submission" date="2017-06" db="EMBL/GenBank/DDBJ databases">
        <title>Capnocytophaga spp. assemblies.</title>
        <authorList>
            <person name="Gulvik C.A."/>
        </authorList>
    </citation>
    <scope>NUCLEOTIDE SEQUENCE [LARGE SCALE GENOMIC DNA]</scope>
    <source>
        <strain evidence="3">H4486</strain>
    </source>
</reference>
<proteinExistence type="predicted"/>
<evidence type="ECO:0000313" key="2">
    <source>
        <dbReference type="EMBL" id="ATA79807.1"/>
    </source>
</evidence>
<sequence>MKKLTNNNRFLSLIIGLILAVFLTSCSKNTVGGDEVGKQPLPEEPNNSKSAQSVQSYFEKIKDESNLESKYKVLQRYYLDDDENVLPEPPEYFQRKITFDTNIEEEYEYSMVFHSQKRHELDPGKTKFHTVIFKNIEKVTYPAMWYVDRREWYELIVKVKTSTNRYGYFYKECLISYDERKGKYGTYYYTSFEKKINHLYLYKTFVETNGVKDSQKHVLYVLFVNPTKKDIEKLEENKENIYNKGGFFNEKGRFENIQEYNVLRKKYIAYYEY</sequence>
<evidence type="ECO:0000313" key="3">
    <source>
        <dbReference type="Proteomes" id="UP000217334"/>
    </source>
</evidence>
<dbReference type="AlphaFoldDB" id="A0A250F740"/>
<evidence type="ECO:0000256" key="1">
    <source>
        <dbReference type="SAM" id="MobiDB-lite"/>
    </source>
</evidence>
<feature type="compositionally biased region" description="Polar residues" evidence="1">
    <location>
        <begin position="45"/>
        <end position="54"/>
    </location>
</feature>
<organism evidence="2 3">
    <name type="scientific">Capnocytophaga sputigena</name>
    <dbReference type="NCBI Taxonomy" id="1019"/>
    <lineage>
        <taxon>Bacteria</taxon>
        <taxon>Pseudomonadati</taxon>
        <taxon>Bacteroidota</taxon>
        <taxon>Flavobacteriia</taxon>
        <taxon>Flavobacteriales</taxon>
        <taxon>Flavobacteriaceae</taxon>
        <taxon>Capnocytophaga</taxon>
    </lineage>
</organism>
<evidence type="ECO:0008006" key="4">
    <source>
        <dbReference type="Google" id="ProtNLM"/>
    </source>
</evidence>
<protein>
    <recommendedName>
        <fullName evidence="4">Lipoprotein</fullName>
    </recommendedName>
</protein>
<dbReference type="PROSITE" id="PS51257">
    <property type="entry name" value="PROKAR_LIPOPROTEIN"/>
    <property type="match status" value="1"/>
</dbReference>
<name>A0A250F740_CAPSP</name>
<dbReference type="Proteomes" id="UP000217334">
    <property type="component" value="Chromosome"/>
</dbReference>
<dbReference type="RefSeq" id="WP_095901669.1">
    <property type="nucleotide sequence ID" value="NZ_CAUOYI010000069.1"/>
</dbReference>
<dbReference type="EMBL" id="CP022383">
    <property type="protein sequence ID" value="ATA79807.1"/>
    <property type="molecule type" value="Genomic_DNA"/>
</dbReference>